<accession>A0A7X9FQL1</accession>
<reference evidence="1 2" key="1">
    <citation type="journal article" date="2020" name="Biotechnol. Biofuels">
        <title>New insights from the biogas microbiome by comprehensive genome-resolved metagenomics of nearly 1600 species originating from multiple anaerobic digesters.</title>
        <authorList>
            <person name="Campanaro S."/>
            <person name="Treu L."/>
            <person name="Rodriguez-R L.M."/>
            <person name="Kovalovszki A."/>
            <person name="Ziels R.M."/>
            <person name="Maus I."/>
            <person name="Zhu X."/>
            <person name="Kougias P.G."/>
            <person name="Basile A."/>
            <person name="Luo G."/>
            <person name="Schluter A."/>
            <person name="Konstantinidis K.T."/>
            <person name="Angelidaki I."/>
        </authorList>
    </citation>
    <scope>NUCLEOTIDE SEQUENCE [LARGE SCALE GENOMIC DNA]</scope>
    <source>
        <strain evidence="1">AS27yjCOA_65</strain>
    </source>
</reference>
<name>A0A7X9FQL1_9DELT</name>
<sequence>MKNNTKSSITLPRNEHAIMVSLMKKLGAKSKVEVIRRGLMLLKEQLEADLLREQFRNASLLVRDKNKIDYEELDLLTGEGMADED</sequence>
<proteinExistence type="predicted"/>
<dbReference type="EMBL" id="JAAZON010000198">
    <property type="protein sequence ID" value="NMC62449.1"/>
    <property type="molecule type" value="Genomic_DNA"/>
</dbReference>
<dbReference type="Proteomes" id="UP000524246">
    <property type="component" value="Unassembled WGS sequence"/>
</dbReference>
<dbReference type="AlphaFoldDB" id="A0A7X9FQL1"/>
<organism evidence="1 2">
    <name type="scientific">SAR324 cluster bacterium</name>
    <dbReference type="NCBI Taxonomy" id="2024889"/>
    <lineage>
        <taxon>Bacteria</taxon>
        <taxon>Deltaproteobacteria</taxon>
        <taxon>SAR324 cluster</taxon>
    </lineage>
</organism>
<gene>
    <name evidence="1" type="ORF">GYA55_04705</name>
</gene>
<evidence type="ECO:0000313" key="2">
    <source>
        <dbReference type="Proteomes" id="UP000524246"/>
    </source>
</evidence>
<comment type="caution">
    <text evidence="1">The sequence shown here is derived from an EMBL/GenBank/DDBJ whole genome shotgun (WGS) entry which is preliminary data.</text>
</comment>
<evidence type="ECO:0000313" key="1">
    <source>
        <dbReference type="EMBL" id="NMC62449.1"/>
    </source>
</evidence>
<protein>
    <submittedName>
        <fullName evidence="1">Uncharacterized protein</fullName>
    </submittedName>
</protein>